<organism evidence="1 2">
    <name type="scientific">Nostoc sphaeroides CCNUC1</name>
    <dbReference type="NCBI Taxonomy" id="2653204"/>
    <lineage>
        <taxon>Bacteria</taxon>
        <taxon>Bacillati</taxon>
        <taxon>Cyanobacteriota</taxon>
        <taxon>Cyanophyceae</taxon>
        <taxon>Nostocales</taxon>
        <taxon>Nostocaceae</taxon>
        <taxon>Nostoc</taxon>
    </lineage>
</organism>
<keyword evidence="2" id="KW-1185">Reference proteome</keyword>
<evidence type="ECO:0000313" key="1">
    <source>
        <dbReference type="EMBL" id="QFS42874.1"/>
    </source>
</evidence>
<dbReference type="Proteomes" id="UP000326678">
    <property type="component" value="Chromosome Gxm1"/>
</dbReference>
<gene>
    <name evidence="1" type="ORF">GXM_00347</name>
</gene>
<dbReference type="EMBL" id="CP045226">
    <property type="protein sequence ID" value="QFS42874.1"/>
    <property type="molecule type" value="Genomic_DNA"/>
</dbReference>
<name>A0A5P8VRF2_9NOSO</name>
<sequence length="80" mass="8877">MDLVSISAHPSQAIFDTFSFSAICYPSMGILKYFLRINLKAQNALSTTGYAYAHSARVRLWCKSVLITGYCSSTGTICWQ</sequence>
<evidence type="ECO:0000313" key="2">
    <source>
        <dbReference type="Proteomes" id="UP000326678"/>
    </source>
</evidence>
<dbReference type="KEGG" id="nsh:GXM_00347"/>
<proteinExistence type="predicted"/>
<dbReference type="AlphaFoldDB" id="A0A5P8VRF2"/>
<accession>A0A5P8VRF2</accession>
<protein>
    <submittedName>
        <fullName evidence="1">Uncharacterized protein</fullName>
    </submittedName>
</protein>
<reference evidence="1 2" key="1">
    <citation type="submission" date="2019-10" db="EMBL/GenBank/DDBJ databases">
        <title>Genomic and transcriptomic insights into the perfect genentic adaptation of a filamentous nitrogen-fixing cyanobacterium to rice fields.</title>
        <authorList>
            <person name="Chen Z."/>
        </authorList>
    </citation>
    <scope>NUCLEOTIDE SEQUENCE [LARGE SCALE GENOMIC DNA]</scope>
    <source>
        <strain evidence="1">CCNUC1</strain>
    </source>
</reference>